<comment type="caution">
    <text evidence="5">The sequence shown here is derived from an EMBL/GenBank/DDBJ whole genome shotgun (WGS) entry which is preliminary data.</text>
</comment>
<dbReference type="Proteomes" id="UP000239895">
    <property type="component" value="Unassembled WGS sequence"/>
</dbReference>
<evidence type="ECO:0000256" key="3">
    <source>
        <dbReference type="ARBA" id="ARBA00022840"/>
    </source>
</evidence>
<dbReference type="PANTHER" id="PTHR46268">
    <property type="entry name" value="STRESS RESPONSE PROTEIN NHAX"/>
    <property type="match status" value="1"/>
</dbReference>
<accession>A0ABX5EA80</accession>
<keyword evidence="6" id="KW-1185">Reference proteome</keyword>
<dbReference type="InterPro" id="IPR006015">
    <property type="entry name" value="Universal_stress_UspA"/>
</dbReference>
<name>A0ABX5EA80_9MICO</name>
<dbReference type="PANTHER" id="PTHR46268:SF27">
    <property type="entry name" value="UNIVERSAL STRESS PROTEIN RV2623"/>
    <property type="match status" value="1"/>
</dbReference>
<evidence type="ECO:0000256" key="2">
    <source>
        <dbReference type="ARBA" id="ARBA00022741"/>
    </source>
</evidence>
<organism evidence="5 6">
    <name type="scientific">Isoptericola halotolerans</name>
    <dbReference type="NCBI Taxonomy" id="300560"/>
    <lineage>
        <taxon>Bacteria</taxon>
        <taxon>Bacillati</taxon>
        <taxon>Actinomycetota</taxon>
        <taxon>Actinomycetes</taxon>
        <taxon>Micrococcales</taxon>
        <taxon>Promicromonosporaceae</taxon>
        <taxon>Isoptericola</taxon>
    </lineage>
</organism>
<evidence type="ECO:0000313" key="6">
    <source>
        <dbReference type="Proteomes" id="UP000239895"/>
    </source>
</evidence>
<dbReference type="PRINTS" id="PR01438">
    <property type="entry name" value="UNVRSLSTRESS"/>
</dbReference>
<dbReference type="Gene3D" id="3.40.50.620">
    <property type="entry name" value="HUPs"/>
    <property type="match status" value="2"/>
</dbReference>
<sequence length="303" mass="32017">MSTTRYGVVAGIDGSSAGDQALEWAAAEAVRRRTCLTVVTAYEVTATPSADGYGLGPAALRAEAQDVTDRALRRLAEKRRLRPGSVPDDIDAQVVEGAPAGVLVERSAVADLVVVGRRGRHALDRLVLGSVSSAVSAMARGPVAVVPIDPVALQSACPADAVGPVWRVVAAVDFDDHLNRVLDLAFDEARHAGAPLAAVHALTRDLVAGPYAAAGGWVHQYQDEALASVHDEMRRWGEKYPGVQWSVELGHGSCVDVLVSRLSRHDLVVVGGRRHTPLTGRVLRSVADRLTRDVPCPVIVAHG</sequence>
<evidence type="ECO:0000259" key="4">
    <source>
        <dbReference type="Pfam" id="PF00582"/>
    </source>
</evidence>
<feature type="domain" description="UspA" evidence="4">
    <location>
        <begin position="167"/>
        <end position="301"/>
    </location>
</feature>
<reference evidence="5 6" key="1">
    <citation type="submission" date="2018-03" db="EMBL/GenBank/DDBJ databases">
        <title>Comparative analysis of microorganisms from saline springs in Andes Mountain Range, Colombia.</title>
        <authorList>
            <person name="Rubin E."/>
        </authorList>
    </citation>
    <scope>NUCLEOTIDE SEQUENCE [LARGE SCALE GENOMIC DNA]</scope>
    <source>
        <strain evidence="5 6">CG 23</strain>
    </source>
</reference>
<dbReference type="EMBL" id="PVTX01000014">
    <property type="protein sequence ID" value="PRZ03322.1"/>
    <property type="molecule type" value="Genomic_DNA"/>
</dbReference>
<feature type="domain" description="UspA" evidence="4">
    <location>
        <begin position="8"/>
        <end position="147"/>
    </location>
</feature>
<keyword evidence="2" id="KW-0547">Nucleotide-binding</keyword>
<dbReference type="InterPro" id="IPR006016">
    <property type="entry name" value="UspA"/>
</dbReference>
<protein>
    <submittedName>
        <fullName evidence="5">Nucleotide-binding universal stress UspA family protein</fullName>
    </submittedName>
</protein>
<dbReference type="InterPro" id="IPR014729">
    <property type="entry name" value="Rossmann-like_a/b/a_fold"/>
</dbReference>
<dbReference type="Pfam" id="PF00582">
    <property type="entry name" value="Usp"/>
    <property type="match status" value="2"/>
</dbReference>
<keyword evidence="3" id="KW-0067">ATP-binding</keyword>
<evidence type="ECO:0000313" key="5">
    <source>
        <dbReference type="EMBL" id="PRZ03322.1"/>
    </source>
</evidence>
<dbReference type="SUPFAM" id="SSF52402">
    <property type="entry name" value="Adenine nucleotide alpha hydrolases-like"/>
    <property type="match status" value="2"/>
</dbReference>
<evidence type="ECO:0000256" key="1">
    <source>
        <dbReference type="ARBA" id="ARBA00008791"/>
    </source>
</evidence>
<proteinExistence type="inferred from homology"/>
<dbReference type="RefSeq" id="WP_106269657.1">
    <property type="nucleotide sequence ID" value="NZ_PVTX01000014.1"/>
</dbReference>
<comment type="similarity">
    <text evidence="1">Belongs to the universal stress protein A family.</text>
</comment>
<gene>
    <name evidence="5" type="ORF">BCL65_11436</name>
</gene>